<evidence type="ECO:0000313" key="1">
    <source>
        <dbReference type="WBParaSite" id="BTMF_0001486101-mRNA-1"/>
    </source>
</evidence>
<name>A0A0R3R4C1_9BILA</name>
<proteinExistence type="predicted"/>
<accession>A0A0R3R4C1</accession>
<organism evidence="1">
    <name type="scientific">Brugia timori</name>
    <dbReference type="NCBI Taxonomy" id="42155"/>
    <lineage>
        <taxon>Eukaryota</taxon>
        <taxon>Metazoa</taxon>
        <taxon>Ecdysozoa</taxon>
        <taxon>Nematoda</taxon>
        <taxon>Chromadorea</taxon>
        <taxon>Rhabditida</taxon>
        <taxon>Spirurina</taxon>
        <taxon>Spiruromorpha</taxon>
        <taxon>Filarioidea</taxon>
        <taxon>Onchocercidae</taxon>
        <taxon>Brugia</taxon>
    </lineage>
</organism>
<reference evidence="1" key="1">
    <citation type="submission" date="2017-02" db="UniProtKB">
        <authorList>
            <consortium name="WormBaseParasite"/>
        </authorList>
    </citation>
    <scope>IDENTIFICATION</scope>
</reference>
<dbReference type="AlphaFoldDB" id="A0A0R3R4C1"/>
<dbReference type="WBParaSite" id="BTMF_0001486101-mRNA-1">
    <property type="protein sequence ID" value="BTMF_0001486101-mRNA-1"/>
    <property type="gene ID" value="BTMF_0001486101"/>
</dbReference>
<sequence>LLKNKSCKIRRLASRLSSYCGEPILCAILSCNLHMSCETTPFLI</sequence>
<protein>
    <submittedName>
        <fullName evidence="1">MADS-box domain-containing protein</fullName>
    </submittedName>
</protein>